<dbReference type="AlphaFoldDB" id="A0A0P0NZX3"/>
<sequence>MTHRPTTLERAFQLARSGEYGNISDIRRQLKIEGYSDAPSQISGPSMLKQLRKLCEAARPAETSDVPALDAL</sequence>
<dbReference type="Proteomes" id="UP000056905">
    <property type="component" value="Chromosome"/>
</dbReference>
<evidence type="ECO:0000313" key="1">
    <source>
        <dbReference type="EMBL" id="ALL13765.1"/>
    </source>
</evidence>
<proteinExistence type="predicted"/>
<reference evidence="1 2" key="1">
    <citation type="submission" date="2015-10" db="EMBL/GenBank/DDBJ databases">
        <title>Conservation of the essential genome among Caulobacter and Brevundimonas species.</title>
        <authorList>
            <person name="Scott D."/>
            <person name="Ely B."/>
        </authorList>
    </citation>
    <scope>NUCLEOTIDE SEQUENCE [LARGE SCALE GENOMIC DNA]</scope>
    <source>
        <strain evidence="1 2">CB4</strain>
    </source>
</reference>
<protein>
    <submittedName>
        <fullName evidence="1">Uncharacterized protein</fullName>
    </submittedName>
</protein>
<gene>
    <name evidence="1" type="ORF">AQ619_10675</name>
</gene>
<keyword evidence="2" id="KW-1185">Reference proteome</keyword>
<name>A0A0P0NZX3_9CAUL</name>
<organism evidence="1 2">
    <name type="scientific">Caulobacter henricii</name>
    <dbReference type="NCBI Taxonomy" id="69395"/>
    <lineage>
        <taxon>Bacteria</taxon>
        <taxon>Pseudomonadati</taxon>
        <taxon>Pseudomonadota</taxon>
        <taxon>Alphaproteobacteria</taxon>
        <taxon>Caulobacterales</taxon>
        <taxon>Caulobacteraceae</taxon>
        <taxon>Caulobacter</taxon>
    </lineage>
</organism>
<dbReference type="RefSeq" id="WP_062147106.1">
    <property type="nucleotide sequence ID" value="NZ_CP013002.1"/>
</dbReference>
<accession>A0A0P0NZX3</accession>
<dbReference type="KEGG" id="chq:AQ619_10675"/>
<dbReference type="STRING" id="69395.AQ619_10675"/>
<dbReference type="EMBL" id="CP013002">
    <property type="protein sequence ID" value="ALL13765.1"/>
    <property type="molecule type" value="Genomic_DNA"/>
</dbReference>
<dbReference type="OrthoDB" id="7205828at2"/>
<evidence type="ECO:0000313" key="2">
    <source>
        <dbReference type="Proteomes" id="UP000056905"/>
    </source>
</evidence>